<keyword evidence="2" id="KW-1185">Reference proteome</keyword>
<evidence type="ECO:0000313" key="1">
    <source>
        <dbReference type="EMBL" id="KAG7497005.1"/>
    </source>
</evidence>
<dbReference type="AlphaFoldDB" id="A0AAV6QWI4"/>
<dbReference type="Proteomes" id="UP000693946">
    <property type="component" value="Linkage Group LG3"/>
</dbReference>
<evidence type="ECO:0000313" key="2">
    <source>
        <dbReference type="Proteomes" id="UP000693946"/>
    </source>
</evidence>
<dbReference type="EMBL" id="JAGKHQ010000015">
    <property type="protein sequence ID" value="KAG7497005.1"/>
    <property type="molecule type" value="Genomic_DNA"/>
</dbReference>
<proteinExistence type="predicted"/>
<accession>A0AAV6QWI4</accession>
<gene>
    <name evidence="1" type="ORF">JOB18_030010</name>
</gene>
<organism evidence="1 2">
    <name type="scientific">Solea senegalensis</name>
    <name type="common">Senegalese sole</name>
    <dbReference type="NCBI Taxonomy" id="28829"/>
    <lineage>
        <taxon>Eukaryota</taxon>
        <taxon>Metazoa</taxon>
        <taxon>Chordata</taxon>
        <taxon>Craniata</taxon>
        <taxon>Vertebrata</taxon>
        <taxon>Euteleostomi</taxon>
        <taxon>Actinopterygii</taxon>
        <taxon>Neopterygii</taxon>
        <taxon>Teleostei</taxon>
        <taxon>Neoteleostei</taxon>
        <taxon>Acanthomorphata</taxon>
        <taxon>Carangaria</taxon>
        <taxon>Pleuronectiformes</taxon>
        <taxon>Pleuronectoidei</taxon>
        <taxon>Soleidae</taxon>
        <taxon>Solea</taxon>
    </lineage>
</organism>
<reference evidence="1 2" key="1">
    <citation type="journal article" date="2021" name="Sci. Rep.">
        <title>Chromosome anchoring in Senegalese sole (Solea senegalensis) reveals sex-associated markers and genome rearrangements in flatfish.</title>
        <authorList>
            <person name="Guerrero-Cozar I."/>
            <person name="Gomez-Garrido J."/>
            <person name="Berbel C."/>
            <person name="Martinez-Blanch J.F."/>
            <person name="Alioto T."/>
            <person name="Claros M.G."/>
            <person name="Gagnaire P.A."/>
            <person name="Manchado M."/>
        </authorList>
    </citation>
    <scope>NUCLEOTIDE SEQUENCE [LARGE SCALE GENOMIC DNA]</scope>
    <source>
        <strain evidence="1">Sse05_10M</strain>
    </source>
</reference>
<sequence>MRYTRQLPPARTALRVTLEVMFSGESRQKQQSEPRSGSIKCVKFNCLGAKNPGITPPYSTVVCGEVELLVSMQAPRVLESPTHITTPA</sequence>
<protein>
    <submittedName>
        <fullName evidence="1">Uncharacterized protein</fullName>
    </submittedName>
</protein>
<name>A0AAV6QWI4_SOLSE</name>
<comment type="caution">
    <text evidence="1">The sequence shown here is derived from an EMBL/GenBank/DDBJ whole genome shotgun (WGS) entry which is preliminary data.</text>
</comment>